<dbReference type="InterPro" id="IPR045026">
    <property type="entry name" value="LIMYB"/>
</dbReference>
<sequence length="296" mass="33434">MSGPASRSGRPQLVQHEQQARAKWTTSLTKALVDLVVDHLEQKNNQKTYVGNKWKYICDEFYNRTGLKWDKEQLKYRCAVLKKLYGTVKSLLEQGDFTWDEKTGAITATDEVWDSYIKEHPDADTLRSAGCPIYKQLRRIFSDKSGRNENANGSTEKAGLADHTSNLTEDISTESEEVADVANEQEKSQCVDPSPTTNTGSRKRGRKGIEDMLADAILEMASASKMRAEAIRQCSQRYSVSKCVNALDELQGIDETVYFAALDLFNDPIAREIFLSLKVDKRFMWLQGKCRLLPSS</sequence>
<name>A0A9Q1QTN9_9CARY</name>
<dbReference type="EMBL" id="JAKOGI010000007">
    <property type="protein sequence ID" value="KAJ8451920.1"/>
    <property type="molecule type" value="Genomic_DNA"/>
</dbReference>
<dbReference type="AlphaFoldDB" id="A0A9Q1QTN9"/>
<reference evidence="3" key="1">
    <citation type="submission" date="2022-04" db="EMBL/GenBank/DDBJ databases">
        <title>Carnegiea gigantea Genome sequencing and assembly v2.</title>
        <authorList>
            <person name="Copetti D."/>
            <person name="Sanderson M.J."/>
            <person name="Burquez A."/>
            <person name="Wojciechowski M.F."/>
        </authorList>
    </citation>
    <scope>NUCLEOTIDE SEQUENCE</scope>
    <source>
        <strain evidence="3">SGP5-SGP5p</strain>
        <tissue evidence="3">Aerial part</tissue>
    </source>
</reference>
<evidence type="ECO:0000256" key="1">
    <source>
        <dbReference type="SAM" id="MobiDB-lite"/>
    </source>
</evidence>
<dbReference type="PANTHER" id="PTHR47584:SF9">
    <property type="entry name" value="L10-INTERACTING MYB DOMAIN-CONTAINING PROTEIN-LIKE"/>
    <property type="match status" value="1"/>
</dbReference>
<feature type="region of interest" description="Disordered" evidence="1">
    <location>
        <begin position="145"/>
        <end position="164"/>
    </location>
</feature>
<evidence type="ECO:0000259" key="2">
    <source>
        <dbReference type="Pfam" id="PF12776"/>
    </source>
</evidence>
<organism evidence="3 4">
    <name type="scientific">Carnegiea gigantea</name>
    <dbReference type="NCBI Taxonomy" id="171969"/>
    <lineage>
        <taxon>Eukaryota</taxon>
        <taxon>Viridiplantae</taxon>
        <taxon>Streptophyta</taxon>
        <taxon>Embryophyta</taxon>
        <taxon>Tracheophyta</taxon>
        <taxon>Spermatophyta</taxon>
        <taxon>Magnoliopsida</taxon>
        <taxon>eudicotyledons</taxon>
        <taxon>Gunneridae</taxon>
        <taxon>Pentapetalae</taxon>
        <taxon>Caryophyllales</taxon>
        <taxon>Cactineae</taxon>
        <taxon>Cactaceae</taxon>
        <taxon>Cactoideae</taxon>
        <taxon>Echinocereeae</taxon>
        <taxon>Carnegiea</taxon>
    </lineage>
</organism>
<dbReference type="OrthoDB" id="76215at2759"/>
<dbReference type="InterPro" id="IPR024752">
    <property type="entry name" value="Myb/SANT-like_dom"/>
</dbReference>
<accession>A0A9Q1QTN9</accession>
<keyword evidence="4" id="KW-1185">Reference proteome</keyword>
<evidence type="ECO:0000313" key="4">
    <source>
        <dbReference type="Proteomes" id="UP001153076"/>
    </source>
</evidence>
<feature type="region of interest" description="Disordered" evidence="1">
    <location>
        <begin position="171"/>
        <end position="206"/>
    </location>
</feature>
<dbReference type="Proteomes" id="UP001153076">
    <property type="component" value="Unassembled WGS sequence"/>
</dbReference>
<evidence type="ECO:0000313" key="3">
    <source>
        <dbReference type="EMBL" id="KAJ8451920.1"/>
    </source>
</evidence>
<dbReference type="PANTHER" id="PTHR47584">
    <property type="match status" value="1"/>
</dbReference>
<protein>
    <recommendedName>
        <fullName evidence="2">Myb/SANT-like domain-containing protein</fullName>
    </recommendedName>
</protein>
<comment type="caution">
    <text evidence="3">The sequence shown here is derived from an EMBL/GenBank/DDBJ whole genome shotgun (WGS) entry which is preliminary data.</text>
</comment>
<gene>
    <name evidence="3" type="ORF">Cgig2_007403</name>
</gene>
<proteinExistence type="predicted"/>
<dbReference type="Pfam" id="PF12776">
    <property type="entry name" value="Myb_DNA-bind_3"/>
    <property type="match status" value="1"/>
</dbReference>
<feature type="domain" description="Myb/SANT-like" evidence="2">
    <location>
        <begin position="23"/>
        <end position="116"/>
    </location>
</feature>